<evidence type="ECO:0000259" key="2">
    <source>
        <dbReference type="Pfam" id="PF10881"/>
    </source>
</evidence>
<sequence>MIQTLAPWLVLAVALAGLAAWWWSRQARSAASPALGANDRFGAVAAISPVQWDMLSYLNQAFPGRPVLFRAGLSQLVAVRQAQNRAAAQQRLAQHIVDYVVCNRDGKAVYAFELDAAHEDEDEAALDATEKHRVLKTAGIRLIRLKRSRRHMPPPDEFRRRLRSAEIDPTATEAPPTPPADAPDTMPVPSIRRDQRAVPPDTEPMSLTGLMDLPPAPDEEDPWGSPRRR</sequence>
<evidence type="ECO:0000256" key="1">
    <source>
        <dbReference type="SAM" id="MobiDB-lite"/>
    </source>
</evidence>
<organism evidence="3 4">
    <name type="scientific">Ottowia beijingensis</name>
    <dbReference type="NCBI Taxonomy" id="1207057"/>
    <lineage>
        <taxon>Bacteria</taxon>
        <taxon>Pseudomonadati</taxon>
        <taxon>Pseudomonadota</taxon>
        <taxon>Betaproteobacteria</taxon>
        <taxon>Burkholderiales</taxon>
        <taxon>Comamonadaceae</taxon>
        <taxon>Ottowia</taxon>
    </lineage>
</organism>
<dbReference type="Proteomes" id="UP000589716">
    <property type="component" value="Unassembled WGS sequence"/>
</dbReference>
<feature type="region of interest" description="Disordered" evidence="1">
    <location>
        <begin position="151"/>
        <end position="229"/>
    </location>
</feature>
<dbReference type="RefSeq" id="WP_180550795.1">
    <property type="nucleotide sequence ID" value="NZ_JBHUEP010000005.1"/>
</dbReference>
<accession>A0A853IPC5</accession>
<dbReference type="AlphaFoldDB" id="A0A853IPC5"/>
<reference evidence="3 4" key="1">
    <citation type="submission" date="2020-07" db="EMBL/GenBank/DDBJ databases">
        <authorList>
            <person name="Maaloum M."/>
        </authorList>
    </citation>
    <scope>NUCLEOTIDE SEQUENCE [LARGE SCALE GENOMIC DNA]</scope>
    <source>
        <strain evidence="3 4">GCS-AN-3</strain>
    </source>
</reference>
<feature type="compositionally biased region" description="Basic and acidic residues" evidence="1">
    <location>
        <begin position="153"/>
        <end position="166"/>
    </location>
</feature>
<name>A0A853IPC5_9BURK</name>
<protein>
    <submittedName>
        <fullName evidence="3">DUF2726 domain-containing protein</fullName>
    </submittedName>
</protein>
<gene>
    <name evidence="3" type="ORF">H0I39_13085</name>
</gene>
<dbReference type="Pfam" id="PF10881">
    <property type="entry name" value="DUF2726"/>
    <property type="match status" value="1"/>
</dbReference>
<feature type="domain" description="DUF2726" evidence="2">
    <location>
        <begin position="54"/>
        <end position="151"/>
    </location>
</feature>
<evidence type="ECO:0000313" key="4">
    <source>
        <dbReference type="Proteomes" id="UP000589716"/>
    </source>
</evidence>
<dbReference type="EMBL" id="JACCKX010000001">
    <property type="protein sequence ID" value="NZA02463.1"/>
    <property type="molecule type" value="Genomic_DNA"/>
</dbReference>
<proteinExistence type="predicted"/>
<dbReference type="InterPro" id="IPR024402">
    <property type="entry name" value="DUF2726"/>
</dbReference>
<keyword evidence="4" id="KW-1185">Reference proteome</keyword>
<evidence type="ECO:0000313" key="3">
    <source>
        <dbReference type="EMBL" id="NZA02463.1"/>
    </source>
</evidence>
<comment type="caution">
    <text evidence="3">The sequence shown here is derived from an EMBL/GenBank/DDBJ whole genome shotgun (WGS) entry which is preliminary data.</text>
</comment>